<feature type="compositionally biased region" description="Polar residues" evidence="1">
    <location>
        <begin position="262"/>
        <end position="278"/>
    </location>
</feature>
<gene>
    <name evidence="2" type="ORF">GQ607_008393</name>
</gene>
<dbReference type="AlphaFoldDB" id="A0A8H3ZLN0"/>
<accession>A0A8H3ZLN0</accession>
<dbReference type="EMBL" id="WOWK01000044">
    <property type="protein sequence ID" value="KAF0324444.1"/>
    <property type="molecule type" value="Genomic_DNA"/>
</dbReference>
<evidence type="ECO:0000313" key="2">
    <source>
        <dbReference type="EMBL" id="KAF0324444.1"/>
    </source>
</evidence>
<feature type="compositionally biased region" description="Basic and acidic residues" evidence="1">
    <location>
        <begin position="406"/>
        <end position="416"/>
    </location>
</feature>
<dbReference type="Proteomes" id="UP000434172">
    <property type="component" value="Unassembled WGS sequence"/>
</dbReference>
<name>A0A8H3ZLN0_9PEZI</name>
<dbReference type="OrthoDB" id="5138733at2759"/>
<evidence type="ECO:0000256" key="1">
    <source>
        <dbReference type="SAM" id="MobiDB-lite"/>
    </source>
</evidence>
<feature type="region of interest" description="Disordered" evidence="1">
    <location>
        <begin position="190"/>
        <end position="358"/>
    </location>
</feature>
<feature type="region of interest" description="Disordered" evidence="1">
    <location>
        <begin position="124"/>
        <end position="150"/>
    </location>
</feature>
<comment type="caution">
    <text evidence="2">The sequence shown here is derived from an EMBL/GenBank/DDBJ whole genome shotgun (WGS) entry which is preliminary data.</text>
</comment>
<feature type="region of interest" description="Disordered" evidence="1">
    <location>
        <begin position="385"/>
        <end position="458"/>
    </location>
</feature>
<sequence length="590" mass="65774">MTASINPSEIPSITALREVLDYGDQHLPRCKRLHDNMRYFRTTFISSKGLEGSSLIDWKSREEQAALAEMTNAFLERDGTGRQFWPDDEASDRFNRLKYSTHHALIKRTVRQLFWRMNLQNHRNTKYRKNKEKKEIPHGEPRAGRGLSHDDPIEVDLASEEDPTGNGGEILESRRSATVASFTFDHAAADKLMPPVTHNGTQSRETGGREASKDPYAVPESPRLDVHIPTDKPLFTVMPSAPQNETTRSFAPVANMEPSMERSGTNDSTSAFTKSSLSRGRKRPAGTRSSRASPRKRKPRREPEWASRDEYLAAGESSDEVPVPDNSGDGVSAGDDVAPSGSASRISHGLPILPRPSVEGDIDEEIADPSIDEAAMQLNVETELQQSKVAGTEVAKDTADASFRSTPRDTPHREPTETCPSRIALTNNDASPVIVESDQRDQDESAHATSAVKRAPPQKPQVEITYQIVTWYPEHFRAPWVPKGSFRSKTLPELQKEVPMNLDDSHVTGLRFLVKAPGINAKYVVLRDRNEQFNRMKESLESDIRTGVAKAVKDLRLLLDIGITIEVLTDMDSTRMEDGAHFEANFSVDF</sequence>
<feature type="compositionally biased region" description="Basic and acidic residues" evidence="1">
    <location>
        <begin position="132"/>
        <end position="150"/>
    </location>
</feature>
<protein>
    <submittedName>
        <fullName evidence="2">Uncharacterized protein</fullName>
    </submittedName>
</protein>
<feature type="compositionally biased region" description="Basic and acidic residues" evidence="1">
    <location>
        <begin position="301"/>
        <end position="311"/>
    </location>
</feature>
<organism evidence="2 3">
    <name type="scientific">Colletotrichum asianum</name>
    <dbReference type="NCBI Taxonomy" id="702518"/>
    <lineage>
        <taxon>Eukaryota</taxon>
        <taxon>Fungi</taxon>
        <taxon>Dikarya</taxon>
        <taxon>Ascomycota</taxon>
        <taxon>Pezizomycotina</taxon>
        <taxon>Sordariomycetes</taxon>
        <taxon>Hypocreomycetidae</taxon>
        <taxon>Glomerellales</taxon>
        <taxon>Glomerellaceae</taxon>
        <taxon>Colletotrichum</taxon>
        <taxon>Colletotrichum gloeosporioides species complex</taxon>
    </lineage>
</organism>
<proteinExistence type="predicted"/>
<reference evidence="2 3" key="1">
    <citation type="submission" date="2019-12" db="EMBL/GenBank/DDBJ databases">
        <title>A genome sequence resource for the geographically widespread anthracnose pathogen Colletotrichum asianum.</title>
        <authorList>
            <person name="Meng Y."/>
        </authorList>
    </citation>
    <scope>NUCLEOTIDE SEQUENCE [LARGE SCALE GENOMIC DNA]</scope>
    <source>
        <strain evidence="2 3">ICMP 18580</strain>
    </source>
</reference>
<feature type="compositionally biased region" description="Basic and acidic residues" evidence="1">
    <location>
        <begin position="437"/>
        <end position="446"/>
    </location>
</feature>
<keyword evidence="3" id="KW-1185">Reference proteome</keyword>
<evidence type="ECO:0000313" key="3">
    <source>
        <dbReference type="Proteomes" id="UP000434172"/>
    </source>
</evidence>